<dbReference type="SUPFAM" id="SSF51230">
    <property type="entry name" value="Single hybrid motif"/>
    <property type="match status" value="1"/>
</dbReference>
<dbReference type="GO" id="GO:0006629">
    <property type="term" value="P:lipid metabolic process"/>
    <property type="evidence" value="ECO:0007669"/>
    <property type="project" value="UniProtKB-KW"/>
</dbReference>
<dbReference type="Pfam" id="PF02786">
    <property type="entry name" value="CPSase_L_D2"/>
    <property type="match status" value="1"/>
</dbReference>
<dbReference type="InterPro" id="IPR011764">
    <property type="entry name" value="Biotin_carboxylation_dom"/>
</dbReference>
<evidence type="ECO:0000313" key="16">
    <source>
        <dbReference type="Proteomes" id="UP000186922"/>
    </source>
</evidence>
<dbReference type="Proteomes" id="UP000186922">
    <property type="component" value="Unassembled WGS sequence"/>
</dbReference>
<dbReference type="CDD" id="cd06850">
    <property type="entry name" value="biotinyl_domain"/>
    <property type="match status" value="1"/>
</dbReference>
<dbReference type="SUPFAM" id="SSF51246">
    <property type="entry name" value="Rudiment single hybrid motif"/>
    <property type="match status" value="1"/>
</dbReference>
<dbReference type="OrthoDB" id="196847at2759"/>
<dbReference type="InterPro" id="IPR011761">
    <property type="entry name" value="ATP-grasp"/>
</dbReference>
<gene>
    <name evidence="15" type="primary">RvY_07229-1</name>
    <name evidence="15" type="synonym">RvY_07229.1</name>
    <name evidence="15" type="ORF">RvY_07229</name>
</gene>
<dbReference type="Gene3D" id="3.30.470.20">
    <property type="entry name" value="ATP-grasp fold, B domain"/>
    <property type="match status" value="1"/>
</dbReference>
<dbReference type="SMART" id="SM00878">
    <property type="entry name" value="Biotin_carb_C"/>
    <property type="match status" value="1"/>
</dbReference>
<dbReference type="Gene3D" id="3.30.1490.20">
    <property type="entry name" value="ATP-grasp fold, A domain"/>
    <property type="match status" value="1"/>
</dbReference>
<proteinExistence type="predicted"/>
<dbReference type="InterPro" id="IPR011053">
    <property type="entry name" value="Single_hybrid_motif"/>
</dbReference>
<dbReference type="Pfam" id="PF18140">
    <property type="entry name" value="PCC_BT"/>
    <property type="match status" value="1"/>
</dbReference>
<evidence type="ECO:0000256" key="11">
    <source>
        <dbReference type="PROSITE-ProRule" id="PRU00409"/>
    </source>
</evidence>
<dbReference type="Gene3D" id="3.30.700.30">
    <property type="match status" value="1"/>
</dbReference>
<dbReference type="GO" id="GO:0004658">
    <property type="term" value="F:propionyl-CoA carboxylase activity"/>
    <property type="evidence" value="ECO:0007669"/>
    <property type="project" value="TreeGrafter"/>
</dbReference>
<reference evidence="15 16" key="1">
    <citation type="journal article" date="2016" name="Nat. Commun.">
        <title>Extremotolerant tardigrade genome and improved radiotolerance of human cultured cells by tardigrade-unique protein.</title>
        <authorList>
            <person name="Hashimoto T."/>
            <person name="Horikawa D.D."/>
            <person name="Saito Y."/>
            <person name="Kuwahara H."/>
            <person name="Kozuka-Hata H."/>
            <person name="Shin-I T."/>
            <person name="Minakuchi Y."/>
            <person name="Ohishi K."/>
            <person name="Motoyama A."/>
            <person name="Aizu T."/>
            <person name="Enomoto A."/>
            <person name="Kondo K."/>
            <person name="Tanaka S."/>
            <person name="Hara Y."/>
            <person name="Koshikawa S."/>
            <person name="Sagara H."/>
            <person name="Miura T."/>
            <person name="Yokobori S."/>
            <person name="Miyagawa K."/>
            <person name="Suzuki Y."/>
            <person name="Kubo T."/>
            <person name="Oyama M."/>
            <person name="Kohara Y."/>
            <person name="Fujiyama A."/>
            <person name="Arakawa K."/>
            <person name="Katayama T."/>
            <person name="Toyoda A."/>
            <person name="Kunieda T."/>
        </authorList>
    </citation>
    <scope>NUCLEOTIDE SEQUENCE [LARGE SCALE GENOMIC DNA]</scope>
    <source>
        <strain evidence="15 16">YOKOZUNA-1</strain>
    </source>
</reference>
<dbReference type="PROSITE" id="PS50975">
    <property type="entry name" value="ATP_GRASP"/>
    <property type="match status" value="1"/>
</dbReference>
<dbReference type="InterPro" id="IPR000089">
    <property type="entry name" value="Biotin_lipoyl"/>
</dbReference>
<organism evidence="15 16">
    <name type="scientific">Ramazzottius varieornatus</name>
    <name type="common">Water bear</name>
    <name type="synonym">Tardigrade</name>
    <dbReference type="NCBI Taxonomy" id="947166"/>
    <lineage>
        <taxon>Eukaryota</taxon>
        <taxon>Metazoa</taxon>
        <taxon>Ecdysozoa</taxon>
        <taxon>Tardigrada</taxon>
        <taxon>Eutardigrada</taxon>
        <taxon>Parachela</taxon>
        <taxon>Hypsibioidea</taxon>
        <taxon>Ramazzottiidae</taxon>
        <taxon>Ramazzottius</taxon>
    </lineage>
</organism>
<keyword evidence="16" id="KW-1185">Reference proteome</keyword>
<evidence type="ECO:0000259" key="12">
    <source>
        <dbReference type="PROSITE" id="PS50968"/>
    </source>
</evidence>
<comment type="subcellular location">
    <subcellularLocation>
        <location evidence="2">Mitochondrion matrix</location>
    </subcellularLocation>
</comment>
<dbReference type="InterPro" id="IPR005482">
    <property type="entry name" value="Biotin_COase_C"/>
</dbReference>
<dbReference type="AlphaFoldDB" id="A0A1D1V9W7"/>
<name>A0A1D1V9W7_RAMVA</name>
<dbReference type="Pfam" id="PF00364">
    <property type="entry name" value="Biotin_lipoyl"/>
    <property type="match status" value="1"/>
</dbReference>
<dbReference type="PANTHER" id="PTHR18866">
    <property type="entry name" value="CARBOXYLASE:PYRUVATE/ACETYL-COA/PROPIONYL-COA CARBOXYLASE"/>
    <property type="match status" value="1"/>
</dbReference>
<keyword evidence="8" id="KW-0092">Biotin</keyword>
<evidence type="ECO:0000256" key="5">
    <source>
        <dbReference type="ARBA" id="ARBA00022741"/>
    </source>
</evidence>
<dbReference type="Gene3D" id="3.40.50.20">
    <property type="match status" value="1"/>
</dbReference>
<keyword evidence="7" id="KW-0443">Lipid metabolism</keyword>
<evidence type="ECO:0000256" key="3">
    <source>
        <dbReference type="ARBA" id="ARBA00018058"/>
    </source>
</evidence>
<dbReference type="Gene3D" id="2.40.50.100">
    <property type="match status" value="1"/>
</dbReference>
<dbReference type="SUPFAM" id="SSF56059">
    <property type="entry name" value="Glutathione synthetase ATP-binding domain-like"/>
    <property type="match status" value="1"/>
</dbReference>
<dbReference type="FunFam" id="3.30.470.20:FF:000028">
    <property type="entry name" value="Methylcrotonoyl-CoA carboxylase subunit alpha, mitochondrial"/>
    <property type="match status" value="1"/>
</dbReference>
<comment type="catalytic activity">
    <reaction evidence="10">
        <text>butanoyl-CoA + hydrogencarbonate + ATP = (2S)-ethylmalonyl-CoA + ADP + phosphate + H(+)</text>
        <dbReference type="Rhea" id="RHEA:59520"/>
        <dbReference type="ChEBI" id="CHEBI:15378"/>
        <dbReference type="ChEBI" id="CHEBI:17544"/>
        <dbReference type="ChEBI" id="CHEBI:30616"/>
        <dbReference type="ChEBI" id="CHEBI:43474"/>
        <dbReference type="ChEBI" id="CHEBI:57371"/>
        <dbReference type="ChEBI" id="CHEBI:60909"/>
        <dbReference type="ChEBI" id="CHEBI:456216"/>
    </reaction>
    <physiologicalReaction direction="left-to-right" evidence="10">
        <dbReference type="Rhea" id="RHEA:59521"/>
    </physiologicalReaction>
</comment>
<dbReference type="InterPro" id="IPR050856">
    <property type="entry name" value="Biotin_carboxylase_complex"/>
</dbReference>
<dbReference type="InterPro" id="IPR005479">
    <property type="entry name" value="CPAse_ATP-bd"/>
</dbReference>
<dbReference type="SUPFAM" id="SSF52440">
    <property type="entry name" value="PreATP-grasp domain"/>
    <property type="match status" value="1"/>
</dbReference>
<dbReference type="GO" id="GO:0005524">
    <property type="term" value="F:ATP binding"/>
    <property type="evidence" value="ECO:0007669"/>
    <property type="project" value="UniProtKB-UniRule"/>
</dbReference>
<feature type="domain" description="Biotin carboxylation" evidence="14">
    <location>
        <begin position="51"/>
        <end position="506"/>
    </location>
</feature>
<dbReference type="Pfam" id="PF02785">
    <property type="entry name" value="Biotin_carb_C"/>
    <property type="match status" value="1"/>
</dbReference>
<evidence type="ECO:0000256" key="2">
    <source>
        <dbReference type="ARBA" id="ARBA00004305"/>
    </source>
</evidence>
<comment type="cofactor">
    <cofactor evidence="1">
        <name>biotin</name>
        <dbReference type="ChEBI" id="CHEBI:57586"/>
    </cofactor>
</comment>
<comment type="caution">
    <text evidence="15">The sequence shown here is derived from an EMBL/GenBank/DDBJ whole genome shotgun (WGS) entry which is preliminary data.</text>
</comment>
<evidence type="ECO:0000256" key="10">
    <source>
        <dbReference type="ARBA" id="ARBA00048208"/>
    </source>
</evidence>
<dbReference type="GO" id="GO:0005759">
    <property type="term" value="C:mitochondrial matrix"/>
    <property type="evidence" value="ECO:0007669"/>
    <property type="project" value="UniProtKB-SubCell"/>
</dbReference>
<dbReference type="PROSITE" id="PS50979">
    <property type="entry name" value="BC"/>
    <property type="match status" value="1"/>
</dbReference>
<dbReference type="FunFam" id="3.30.1490.20:FF:000003">
    <property type="entry name" value="acetyl-CoA carboxylase isoform X1"/>
    <property type="match status" value="1"/>
</dbReference>
<dbReference type="EMBL" id="BDGG01000003">
    <property type="protein sequence ID" value="GAU95643.1"/>
    <property type="molecule type" value="Genomic_DNA"/>
</dbReference>
<evidence type="ECO:0000256" key="7">
    <source>
        <dbReference type="ARBA" id="ARBA00023098"/>
    </source>
</evidence>
<dbReference type="PANTHER" id="PTHR18866:SF33">
    <property type="entry name" value="METHYLCROTONOYL-COA CARBOXYLASE SUBUNIT ALPHA, MITOCHONDRIAL-RELATED"/>
    <property type="match status" value="1"/>
</dbReference>
<evidence type="ECO:0000259" key="13">
    <source>
        <dbReference type="PROSITE" id="PS50975"/>
    </source>
</evidence>
<feature type="domain" description="Lipoyl-binding" evidence="12">
    <location>
        <begin position="651"/>
        <end position="727"/>
    </location>
</feature>
<keyword evidence="5 11" id="KW-0547">Nucleotide-binding</keyword>
<evidence type="ECO:0000256" key="9">
    <source>
        <dbReference type="ARBA" id="ARBA00031557"/>
    </source>
</evidence>
<dbReference type="InterPro" id="IPR011054">
    <property type="entry name" value="Rudment_hybrid_motif"/>
</dbReference>
<keyword evidence="4" id="KW-0436">Ligase</keyword>
<evidence type="ECO:0000256" key="8">
    <source>
        <dbReference type="ARBA" id="ARBA00023267"/>
    </source>
</evidence>
<protein>
    <recommendedName>
        <fullName evidence="3">Propionyl-CoA carboxylase alpha chain, mitochondrial</fullName>
    </recommendedName>
    <alternativeName>
        <fullName evidence="9">Propanoyl-CoA:carbon dioxide ligase subunit alpha</fullName>
    </alternativeName>
</protein>
<evidence type="ECO:0000256" key="6">
    <source>
        <dbReference type="ARBA" id="ARBA00022840"/>
    </source>
</evidence>
<evidence type="ECO:0000256" key="1">
    <source>
        <dbReference type="ARBA" id="ARBA00001953"/>
    </source>
</evidence>
<evidence type="ECO:0000313" key="15">
    <source>
        <dbReference type="EMBL" id="GAU95643.1"/>
    </source>
</evidence>
<dbReference type="FunFam" id="3.40.50.20:FF:000010">
    <property type="entry name" value="Propionyl-CoA carboxylase subunit alpha"/>
    <property type="match status" value="1"/>
</dbReference>
<dbReference type="InterPro" id="IPR013815">
    <property type="entry name" value="ATP_grasp_subdomain_1"/>
</dbReference>
<accession>A0A1D1V9W7</accession>
<sequence>MRLLSASRTHWLPRLGRIYTHQSSPASFPSFHSARLFSLYFNDHYDKKEPLFDKVLIANRGEIACRIIKTCKTLGIKTVAVHSDVDSNAMHVRMADQAILIGTAQTADSYLRWERIIDACRKTGAQAVHPGYGFLSENTEFAAHLEKEKIAFVGPNSFAINALGDKIHSKELAVKARVNTIPGFKGEVKDADHCVQLAKEIGYPVMIKASAGGGGKGMRIATNDHEARDGYRLSQQEAKSSFADDRMLIEKYIEEPRHIEVQLIGDKHGNAIYLNERECSIQRRNQKVIEEAPSPFVDPELRKRMGEQAVALAKAVGYDSAGTIEFLVDKHKNFYFLEMNTRLQVEHPITESITGVDIVYHMLRSARGYPLRFTQNDIKIHGWSFEARVYAEDPFKAFGLPSVGRLKVYREPQNKSIGEVPQDGYIRCDTGITEGSEISLFYDPMICKLITVGKDRQHALDLLADSLDEYVIRGVTHNIPLLRDIVTEDRFVRGDINTAYLPTVYPNGFRGKQLEAKEKQILAIVAGCLYVTDKLRDRKFLNSTQGSKHSSRERVYNLNIRVGETSEPVSVQYNKAAKTFKARIQDTELEISDSINLADPVIRVTVNGQQRVLQLISRNAVGKIELQYLGSVFPLHVYQEDVHKYLHWMPAKKVADTSRQVLAPMPGLVKSIAVSVGDMVSEGMEVCVIEAMKMQNGLTAAVTGKVKKVNFKPGETVGDQDVIIEIEDVATKQTAAESEKQNKQARR</sequence>
<evidence type="ECO:0000259" key="14">
    <source>
        <dbReference type="PROSITE" id="PS50979"/>
    </source>
</evidence>
<dbReference type="PROSITE" id="PS00866">
    <property type="entry name" value="CPSASE_1"/>
    <property type="match status" value="1"/>
</dbReference>
<dbReference type="PROSITE" id="PS50968">
    <property type="entry name" value="BIOTINYL_LIPOYL"/>
    <property type="match status" value="1"/>
</dbReference>
<dbReference type="InterPro" id="IPR016185">
    <property type="entry name" value="PreATP-grasp_dom_sf"/>
</dbReference>
<dbReference type="PROSITE" id="PS00867">
    <property type="entry name" value="CPSASE_2"/>
    <property type="match status" value="1"/>
</dbReference>
<dbReference type="STRING" id="947166.A0A1D1V9W7"/>
<keyword evidence="6 11" id="KW-0067">ATP-binding</keyword>
<dbReference type="InterPro" id="IPR005481">
    <property type="entry name" value="BC-like_N"/>
</dbReference>
<dbReference type="InterPro" id="IPR041265">
    <property type="entry name" value="PCC_BT"/>
</dbReference>
<evidence type="ECO:0000256" key="4">
    <source>
        <dbReference type="ARBA" id="ARBA00022598"/>
    </source>
</evidence>
<feature type="domain" description="ATP-grasp" evidence="13">
    <location>
        <begin position="170"/>
        <end position="367"/>
    </location>
</feature>
<dbReference type="GO" id="GO:0046872">
    <property type="term" value="F:metal ion binding"/>
    <property type="evidence" value="ECO:0007669"/>
    <property type="project" value="InterPro"/>
</dbReference>
<dbReference type="Pfam" id="PF00289">
    <property type="entry name" value="Biotin_carb_N"/>
    <property type="match status" value="1"/>
</dbReference>